<comment type="caution">
    <text evidence="1">The sequence shown here is derived from an EMBL/GenBank/DDBJ whole genome shotgun (WGS) entry which is preliminary data.</text>
</comment>
<accession>A0A7J8M8Z1</accession>
<protein>
    <submittedName>
        <fullName evidence="1">Uncharacterized protein</fullName>
    </submittedName>
</protein>
<keyword evidence="2" id="KW-1185">Reference proteome</keyword>
<dbReference type="AlphaFoldDB" id="A0A7J8M8Z1"/>
<gene>
    <name evidence="1" type="ORF">Golob_017909</name>
</gene>
<feature type="non-terminal residue" evidence="1">
    <location>
        <position position="30"/>
    </location>
</feature>
<dbReference type="Proteomes" id="UP000593572">
    <property type="component" value="Unassembled WGS sequence"/>
</dbReference>
<sequence length="30" mass="3437">VEIVSIVEKRKRELGVIKELTAREEINTLA</sequence>
<evidence type="ECO:0000313" key="2">
    <source>
        <dbReference type="Proteomes" id="UP000593572"/>
    </source>
</evidence>
<proteinExistence type="predicted"/>
<dbReference type="EMBL" id="JABEZX010000007">
    <property type="protein sequence ID" value="MBA0561050.1"/>
    <property type="molecule type" value="Genomic_DNA"/>
</dbReference>
<organism evidence="1 2">
    <name type="scientific">Gossypium lobatum</name>
    <dbReference type="NCBI Taxonomy" id="34289"/>
    <lineage>
        <taxon>Eukaryota</taxon>
        <taxon>Viridiplantae</taxon>
        <taxon>Streptophyta</taxon>
        <taxon>Embryophyta</taxon>
        <taxon>Tracheophyta</taxon>
        <taxon>Spermatophyta</taxon>
        <taxon>Magnoliopsida</taxon>
        <taxon>eudicotyledons</taxon>
        <taxon>Gunneridae</taxon>
        <taxon>Pentapetalae</taxon>
        <taxon>rosids</taxon>
        <taxon>malvids</taxon>
        <taxon>Malvales</taxon>
        <taxon>Malvaceae</taxon>
        <taxon>Malvoideae</taxon>
        <taxon>Gossypium</taxon>
    </lineage>
</organism>
<reference evidence="1 2" key="1">
    <citation type="journal article" date="2019" name="Genome Biol. Evol.">
        <title>Insights into the evolution of the New World diploid cottons (Gossypium, subgenus Houzingenia) based on genome sequencing.</title>
        <authorList>
            <person name="Grover C.E."/>
            <person name="Arick M.A. 2nd"/>
            <person name="Thrash A."/>
            <person name="Conover J.L."/>
            <person name="Sanders W.S."/>
            <person name="Peterson D.G."/>
            <person name="Frelichowski J.E."/>
            <person name="Scheffler J.A."/>
            <person name="Scheffler B.E."/>
            <person name="Wendel J.F."/>
        </authorList>
    </citation>
    <scope>NUCLEOTIDE SEQUENCE [LARGE SCALE GENOMIC DNA]</scope>
    <source>
        <strain evidence="1">157</strain>
        <tissue evidence="1">Leaf</tissue>
    </source>
</reference>
<feature type="non-terminal residue" evidence="1">
    <location>
        <position position="1"/>
    </location>
</feature>
<name>A0A7J8M8Z1_9ROSI</name>
<evidence type="ECO:0000313" key="1">
    <source>
        <dbReference type="EMBL" id="MBA0561050.1"/>
    </source>
</evidence>